<reference evidence="1" key="2">
    <citation type="journal article" date="2015" name="Fish Shellfish Immunol.">
        <title>Early steps in the European eel (Anguilla anguilla)-Vibrio vulnificus interaction in the gills: Role of the RtxA13 toxin.</title>
        <authorList>
            <person name="Callol A."/>
            <person name="Pajuelo D."/>
            <person name="Ebbesson L."/>
            <person name="Teles M."/>
            <person name="MacKenzie S."/>
            <person name="Amaro C."/>
        </authorList>
    </citation>
    <scope>NUCLEOTIDE SEQUENCE</scope>
</reference>
<name>A0A0E9U4I7_ANGAN</name>
<proteinExistence type="predicted"/>
<accession>A0A0E9U4I7</accession>
<protein>
    <submittedName>
        <fullName evidence="1">Uncharacterized protein</fullName>
    </submittedName>
</protein>
<organism evidence="1">
    <name type="scientific">Anguilla anguilla</name>
    <name type="common">European freshwater eel</name>
    <name type="synonym">Muraena anguilla</name>
    <dbReference type="NCBI Taxonomy" id="7936"/>
    <lineage>
        <taxon>Eukaryota</taxon>
        <taxon>Metazoa</taxon>
        <taxon>Chordata</taxon>
        <taxon>Craniata</taxon>
        <taxon>Vertebrata</taxon>
        <taxon>Euteleostomi</taxon>
        <taxon>Actinopterygii</taxon>
        <taxon>Neopterygii</taxon>
        <taxon>Teleostei</taxon>
        <taxon>Anguilliformes</taxon>
        <taxon>Anguillidae</taxon>
        <taxon>Anguilla</taxon>
    </lineage>
</organism>
<sequence>MYLDFRGTIVEAFP</sequence>
<reference evidence="1" key="1">
    <citation type="submission" date="2014-11" db="EMBL/GenBank/DDBJ databases">
        <authorList>
            <person name="Amaro Gonzalez C."/>
        </authorList>
    </citation>
    <scope>NUCLEOTIDE SEQUENCE</scope>
</reference>
<evidence type="ECO:0000313" key="1">
    <source>
        <dbReference type="EMBL" id="JAH60804.1"/>
    </source>
</evidence>
<dbReference type="EMBL" id="GBXM01047773">
    <property type="protein sequence ID" value="JAH60804.1"/>
    <property type="molecule type" value="Transcribed_RNA"/>
</dbReference>